<accession>A0AA37SSL4</accession>
<sequence>MKYLVYILILVQMISCTTEEAVTQGVGYFDLENYLVGLSAEQKIQPSVEKKVLLNGVEESKHLENYDITPELEMMKKYNINKVSLAGKYKVENVDNTTTYTALEDDLITRKITIEKSGDDIINLEITGLQKSILSESKQTIIFAPEKSFYLKSEDENKYSQDLTKEVLIEY</sequence>
<keyword evidence="2" id="KW-1185">Reference proteome</keyword>
<protein>
    <submittedName>
        <fullName evidence="1">Uncharacterized protein</fullName>
    </submittedName>
</protein>
<dbReference type="Proteomes" id="UP001156666">
    <property type="component" value="Unassembled WGS sequence"/>
</dbReference>
<organism evidence="1 2">
    <name type="scientific">Portibacter lacus</name>
    <dbReference type="NCBI Taxonomy" id="1099794"/>
    <lineage>
        <taxon>Bacteria</taxon>
        <taxon>Pseudomonadati</taxon>
        <taxon>Bacteroidota</taxon>
        <taxon>Saprospiria</taxon>
        <taxon>Saprospirales</taxon>
        <taxon>Haliscomenobacteraceae</taxon>
        <taxon>Portibacter</taxon>
    </lineage>
</organism>
<reference evidence="1" key="1">
    <citation type="journal article" date="2014" name="Int. J. Syst. Evol. Microbiol.">
        <title>Complete genome sequence of Corynebacterium casei LMG S-19264T (=DSM 44701T), isolated from a smear-ripened cheese.</title>
        <authorList>
            <consortium name="US DOE Joint Genome Institute (JGI-PGF)"/>
            <person name="Walter F."/>
            <person name="Albersmeier A."/>
            <person name="Kalinowski J."/>
            <person name="Ruckert C."/>
        </authorList>
    </citation>
    <scope>NUCLEOTIDE SEQUENCE</scope>
    <source>
        <strain evidence="1">NBRC 108769</strain>
    </source>
</reference>
<comment type="caution">
    <text evidence="1">The sequence shown here is derived from an EMBL/GenBank/DDBJ whole genome shotgun (WGS) entry which is preliminary data.</text>
</comment>
<dbReference type="RefSeq" id="WP_235292899.1">
    <property type="nucleotide sequence ID" value="NZ_BSOH01000023.1"/>
</dbReference>
<name>A0AA37SSL4_9BACT</name>
<evidence type="ECO:0000313" key="1">
    <source>
        <dbReference type="EMBL" id="GLR18954.1"/>
    </source>
</evidence>
<dbReference type="AlphaFoldDB" id="A0AA37SSL4"/>
<gene>
    <name evidence="1" type="ORF">GCM10007940_35700</name>
</gene>
<evidence type="ECO:0000313" key="2">
    <source>
        <dbReference type="Proteomes" id="UP001156666"/>
    </source>
</evidence>
<proteinExistence type="predicted"/>
<reference evidence="1" key="2">
    <citation type="submission" date="2023-01" db="EMBL/GenBank/DDBJ databases">
        <title>Draft genome sequence of Portibacter lacus strain NBRC 108769.</title>
        <authorList>
            <person name="Sun Q."/>
            <person name="Mori K."/>
        </authorList>
    </citation>
    <scope>NUCLEOTIDE SEQUENCE</scope>
    <source>
        <strain evidence="1">NBRC 108769</strain>
    </source>
</reference>
<dbReference type="EMBL" id="BSOH01000023">
    <property type="protein sequence ID" value="GLR18954.1"/>
    <property type="molecule type" value="Genomic_DNA"/>
</dbReference>